<dbReference type="EMBL" id="BLLF01005119">
    <property type="protein sequence ID" value="GFH30748.1"/>
    <property type="molecule type" value="Genomic_DNA"/>
</dbReference>
<feature type="non-terminal residue" evidence="1">
    <location>
        <position position="90"/>
    </location>
</feature>
<keyword evidence="2" id="KW-1185">Reference proteome</keyword>
<sequence length="90" mass="9623">MMGVTRGLTLPLALSLILFCVVRPLFRLSAAYITASGPTAYYIPAHLDSLLAPQRTQQDVARAHQQLIGGAAHCCNRAACGRAVLPPRLP</sequence>
<dbReference type="AlphaFoldDB" id="A0A6A0ADK6"/>
<evidence type="ECO:0000313" key="1">
    <source>
        <dbReference type="EMBL" id="GFH30748.1"/>
    </source>
</evidence>
<organism evidence="1 2">
    <name type="scientific">Haematococcus lacustris</name>
    <name type="common">Green alga</name>
    <name type="synonym">Haematococcus pluvialis</name>
    <dbReference type="NCBI Taxonomy" id="44745"/>
    <lineage>
        <taxon>Eukaryota</taxon>
        <taxon>Viridiplantae</taxon>
        <taxon>Chlorophyta</taxon>
        <taxon>core chlorophytes</taxon>
        <taxon>Chlorophyceae</taxon>
        <taxon>CS clade</taxon>
        <taxon>Chlamydomonadales</taxon>
        <taxon>Haematococcaceae</taxon>
        <taxon>Haematococcus</taxon>
    </lineage>
</organism>
<gene>
    <name evidence="1" type="ORF">HaLaN_29662</name>
</gene>
<proteinExistence type="predicted"/>
<accession>A0A6A0ADK6</accession>
<evidence type="ECO:0000313" key="2">
    <source>
        <dbReference type="Proteomes" id="UP000485058"/>
    </source>
</evidence>
<name>A0A6A0ADK6_HAELA</name>
<dbReference type="Proteomes" id="UP000485058">
    <property type="component" value="Unassembled WGS sequence"/>
</dbReference>
<feature type="non-terminal residue" evidence="1">
    <location>
        <position position="1"/>
    </location>
</feature>
<comment type="caution">
    <text evidence="1">The sequence shown here is derived from an EMBL/GenBank/DDBJ whole genome shotgun (WGS) entry which is preliminary data.</text>
</comment>
<protein>
    <submittedName>
        <fullName evidence="1">Uncharacterized protein</fullName>
    </submittedName>
</protein>
<reference evidence="1 2" key="1">
    <citation type="submission" date="2020-02" db="EMBL/GenBank/DDBJ databases">
        <title>Draft genome sequence of Haematococcus lacustris strain NIES-144.</title>
        <authorList>
            <person name="Morimoto D."/>
            <person name="Nakagawa S."/>
            <person name="Yoshida T."/>
            <person name="Sawayama S."/>
        </authorList>
    </citation>
    <scope>NUCLEOTIDE SEQUENCE [LARGE SCALE GENOMIC DNA]</scope>
    <source>
        <strain evidence="1 2">NIES-144</strain>
    </source>
</reference>